<organism evidence="2">
    <name type="scientific">hydrothermal vent metagenome</name>
    <dbReference type="NCBI Taxonomy" id="652676"/>
    <lineage>
        <taxon>unclassified sequences</taxon>
        <taxon>metagenomes</taxon>
        <taxon>ecological metagenomes</taxon>
    </lineage>
</organism>
<dbReference type="AlphaFoldDB" id="A0A3B1DV69"/>
<dbReference type="EMBL" id="UOGJ01000074">
    <property type="protein sequence ID" value="VAX35845.1"/>
    <property type="molecule type" value="Genomic_DNA"/>
</dbReference>
<feature type="coiled-coil region" evidence="1">
    <location>
        <begin position="64"/>
        <end position="91"/>
    </location>
</feature>
<evidence type="ECO:0000256" key="1">
    <source>
        <dbReference type="SAM" id="Coils"/>
    </source>
</evidence>
<reference evidence="2" key="1">
    <citation type="submission" date="2018-06" db="EMBL/GenBank/DDBJ databases">
        <authorList>
            <person name="Zhirakovskaya E."/>
        </authorList>
    </citation>
    <scope>NUCLEOTIDE SEQUENCE</scope>
</reference>
<protein>
    <submittedName>
        <fullName evidence="2">Uncharacterized protein</fullName>
    </submittedName>
</protein>
<sequence length="93" mass="10686">MNKKFSLGLIILITVIVLSFSFNAIAQKNKDMFRFDPNAPKLGDAMEEVLKKRILNEKETLSTLKDIKGLLKEIRNTLNIIQNDLPKKNQELE</sequence>
<keyword evidence="1" id="KW-0175">Coiled coil</keyword>
<name>A0A3B1DV69_9ZZZZ</name>
<accession>A0A3B1DV69</accession>
<evidence type="ECO:0000313" key="2">
    <source>
        <dbReference type="EMBL" id="VAX35845.1"/>
    </source>
</evidence>
<proteinExistence type="predicted"/>
<gene>
    <name evidence="2" type="ORF">MNBD_UNCLBAC01-1042</name>
</gene>